<sequence length="61" mass="6755">MDILEATKSSFTMKAMVEYLMRGLVISQKVVSMLQGKLARGDKKTLVEELVTLKVDHGKSA</sequence>
<accession>A0A4D6NC82</accession>
<organism evidence="1 2">
    <name type="scientific">Vigna unguiculata</name>
    <name type="common">Cowpea</name>
    <dbReference type="NCBI Taxonomy" id="3917"/>
    <lineage>
        <taxon>Eukaryota</taxon>
        <taxon>Viridiplantae</taxon>
        <taxon>Streptophyta</taxon>
        <taxon>Embryophyta</taxon>
        <taxon>Tracheophyta</taxon>
        <taxon>Spermatophyta</taxon>
        <taxon>Magnoliopsida</taxon>
        <taxon>eudicotyledons</taxon>
        <taxon>Gunneridae</taxon>
        <taxon>Pentapetalae</taxon>
        <taxon>rosids</taxon>
        <taxon>fabids</taxon>
        <taxon>Fabales</taxon>
        <taxon>Fabaceae</taxon>
        <taxon>Papilionoideae</taxon>
        <taxon>50 kb inversion clade</taxon>
        <taxon>NPAAA clade</taxon>
        <taxon>indigoferoid/millettioid clade</taxon>
        <taxon>Phaseoleae</taxon>
        <taxon>Vigna</taxon>
    </lineage>
</organism>
<keyword evidence="2" id="KW-1185">Reference proteome</keyword>
<evidence type="ECO:0000313" key="2">
    <source>
        <dbReference type="Proteomes" id="UP000501690"/>
    </source>
</evidence>
<name>A0A4D6NC82_VIGUN</name>
<reference evidence="1 2" key="1">
    <citation type="submission" date="2019-04" db="EMBL/GenBank/DDBJ databases">
        <title>An improved genome assembly and genetic linkage map for asparagus bean, Vigna unguiculata ssp. sesquipedialis.</title>
        <authorList>
            <person name="Xia Q."/>
            <person name="Zhang R."/>
            <person name="Dong Y."/>
        </authorList>
    </citation>
    <scope>NUCLEOTIDE SEQUENCE [LARGE SCALE GENOMIC DNA]</scope>
    <source>
        <tissue evidence="1">Leaf</tissue>
    </source>
</reference>
<dbReference type="EMBL" id="CP039354">
    <property type="protein sequence ID" value="QCE10512.1"/>
    <property type="molecule type" value="Genomic_DNA"/>
</dbReference>
<gene>
    <name evidence="1" type="ORF">DEO72_LG10g1742</name>
</gene>
<proteinExistence type="predicted"/>
<dbReference type="Proteomes" id="UP000501690">
    <property type="component" value="Linkage Group LG10"/>
</dbReference>
<protein>
    <submittedName>
        <fullName evidence="1">Uncharacterized protein</fullName>
    </submittedName>
</protein>
<evidence type="ECO:0000313" key="1">
    <source>
        <dbReference type="EMBL" id="QCE10512.1"/>
    </source>
</evidence>
<dbReference type="AlphaFoldDB" id="A0A4D6NC82"/>